<dbReference type="OrthoDB" id="5298283at2"/>
<feature type="transmembrane region" description="Helical" evidence="6">
    <location>
        <begin position="270"/>
        <end position="288"/>
    </location>
</feature>
<dbReference type="RefSeq" id="WP_101538329.1">
    <property type="nucleotide sequence ID" value="NZ_MXAV01000040.1"/>
</dbReference>
<evidence type="ECO:0000256" key="2">
    <source>
        <dbReference type="ARBA" id="ARBA00009773"/>
    </source>
</evidence>
<feature type="transmembrane region" description="Helical" evidence="6">
    <location>
        <begin position="238"/>
        <end position="258"/>
    </location>
</feature>
<dbReference type="Pfam" id="PF01594">
    <property type="entry name" value="AI-2E_transport"/>
    <property type="match status" value="1"/>
</dbReference>
<name>A0A2I1DK14_9PROT</name>
<evidence type="ECO:0000313" key="8">
    <source>
        <dbReference type="Proteomes" id="UP000234329"/>
    </source>
</evidence>
<evidence type="ECO:0000256" key="5">
    <source>
        <dbReference type="ARBA" id="ARBA00023136"/>
    </source>
</evidence>
<feature type="transmembrane region" description="Helical" evidence="6">
    <location>
        <begin position="38"/>
        <end position="56"/>
    </location>
</feature>
<dbReference type="Proteomes" id="UP000234329">
    <property type="component" value="Unassembled WGS sequence"/>
</dbReference>
<gene>
    <name evidence="7" type="ORF">B1757_10855</name>
</gene>
<dbReference type="PANTHER" id="PTHR21716:SF4">
    <property type="entry name" value="TRANSMEMBRANE PROTEIN 245"/>
    <property type="match status" value="1"/>
</dbReference>
<evidence type="ECO:0000256" key="6">
    <source>
        <dbReference type="SAM" id="Phobius"/>
    </source>
</evidence>
<keyword evidence="4 6" id="KW-1133">Transmembrane helix</keyword>
<dbReference type="FunCoup" id="A0A2I1DK14">
    <property type="interactions" value="75"/>
</dbReference>
<keyword evidence="5 6" id="KW-0472">Membrane</keyword>
<feature type="transmembrane region" description="Helical" evidence="6">
    <location>
        <begin position="63"/>
        <end position="86"/>
    </location>
</feature>
<dbReference type="InParanoid" id="A0A2I1DK14"/>
<organism evidence="7 8">
    <name type="scientific">Acidithiobacillus marinus</name>
    <dbReference type="NCBI Taxonomy" id="187490"/>
    <lineage>
        <taxon>Bacteria</taxon>
        <taxon>Pseudomonadati</taxon>
        <taxon>Pseudomonadota</taxon>
        <taxon>Acidithiobacillia</taxon>
        <taxon>Acidithiobacillales</taxon>
        <taxon>Acidithiobacillaceae</taxon>
        <taxon>Acidithiobacillus</taxon>
    </lineage>
</organism>
<sequence>MRIADLTVRDLRLAFGQLFAALLFFVLVWKILSPFLPALVWAAILVYATWPLTLSLRRHWPPFLAAGGATLMLALIFILPVLFLSITLGTELHHVLTRLAQHDAQTLISQSLSNHAWLQDLFKQLPASWRAQWRPAALSPDLSAWAGRIGMLAGSVGRLAALLMLVLITAFFFYRYGLELLEQLRRFVHQVLGQRGDAYLQTVASTIRAVIYGILATAVAQGALAGLGYWATGLHAPVLLAVVTLLFSFLPFGTPLVWGSASIWLLVQGHTWAGIGLALWGALVVSWIDNLIRPLVISSAVHIPFLLVLFGVLGGILAFGLLGLFLGPVILAILLAIWREWLQPAQKSEV</sequence>
<dbReference type="PANTHER" id="PTHR21716">
    <property type="entry name" value="TRANSMEMBRANE PROTEIN"/>
    <property type="match status" value="1"/>
</dbReference>
<keyword evidence="3 6" id="KW-0812">Transmembrane</keyword>
<keyword evidence="8" id="KW-1185">Reference proteome</keyword>
<evidence type="ECO:0000313" key="7">
    <source>
        <dbReference type="EMBL" id="PKY10209.1"/>
    </source>
</evidence>
<dbReference type="AlphaFoldDB" id="A0A2I1DK14"/>
<comment type="caution">
    <text evidence="7">The sequence shown here is derived from an EMBL/GenBank/DDBJ whole genome shotgun (WGS) entry which is preliminary data.</text>
</comment>
<proteinExistence type="inferred from homology"/>
<evidence type="ECO:0000256" key="1">
    <source>
        <dbReference type="ARBA" id="ARBA00004141"/>
    </source>
</evidence>
<feature type="transmembrane region" description="Helical" evidence="6">
    <location>
        <begin position="12"/>
        <end position="32"/>
    </location>
</feature>
<feature type="transmembrane region" description="Helical" evidence="6">
    <location>
        <begin position="209"/>
        <end position="232"/>
    </location>
</feature>
<protein>
    <submittedName>
        <fullName evidence="7">AI-2E family transporter</fullName>
    </submittedName>
</protein>
<reference evidence="7 8" key="1">
    <citation type="submission" date="2017-03" db="EMBL/GenBank/DDBJ databases">
        <title>Draft genime sequence of the acidophilic sulfur-oxidizing bacterium Acidithiobacillus sp. SH, isolated from seawater.</title>
        <authorList>
            <person name="Sharmin S."/>
            <person name="Tokuhisa M."/>
            <person name="Kanao T."/>
            <person name="Kamimura K."/>
        </authorList>
    </citation>
    <scope>NUCLEOTIDE SEQUENCE [LARGE SCALE GENOMIC DNA]</scope>
    <source>
        <strain evidence="7 8">SH</strain>
    </source>
</reference>
<dbReference type="EMBL" id="MXAV01000040">
    <property type="protein sequence ID" value="PKY10209.1"/>
    <property type="molecule type" value="Genomic_DNA"/>
</dbReference>
<comment type="similarity">
    <text evidence="2">Belongs to the autoinducer-2 exporter (AI-2E) (TC 2.A.86) family.</text>
</comment>
<dbReference type="GO" id="GO:0016020">
    <property type="term" value="C:membrane"/>
    <property type="evidence" value="ECO:0007669"/>
    <property type="project" value="UniProtKB-SubCell"/>
</dbReference>
<evidence type="ECO:0000256" key="4">
    <source>
        <dbReference type="ARBA" id="ARBA00022989"/>
    </source>
</evidence>
<feature type="transmembrane region" description="Helical" evidence="6">
    <location>
        <begin position="159"/>
        <end position="177"/>
    </location>
</feature>
<evidence type="ECO:0000256" key="3">
    <source>
        <dbReference type="ARBA" id="ARBA00022692"/>
    </source>
</evidence>
<feature type="transmembrane region" description="Helical" evidence="6">
    <location>
        <begin position="308"/>
        <end position="338"/>
    </location>
</feature>
<accession>A0A2I1DK14</accession>
<dbReference type="InterPro" id="IPR002549">
    <property type="entry name" value="AI-2E-like"/>
</dbReference>
<comment type="subcellular location">
    <subcellularLocation>
        <location evidence="1">Membrane</location>
        <topology evidence="1">Multi-pass membrane protein</topology>
    </subcellularLocation>
</comment>